<dbReference type="SUPFAM" id="SSF49785">
    <property type="entry name" value="Galactose-binding domain-like"/>
    <property type="match status" value="1"/>
</dbReference>
<dbReference type="AlphaFoldDB" id="A0A927FD88"/>
<dbReference type="Gene3D" id="1.50.10.10">
    <property type="match status" value="1"/>
</dbReference>
<dbReference type="InterPro" id="IPR012341">
    <property type="entry name" value="6hp_glycosidase-like_sf"/>
</dbReference>
<evidence type="ECO:0000259" key="3">
    <source>
        <dbReference type="Pfam" id="PF17390"/>
    </source>
</evidence>
<dbReference type="Proteomes" id="UP000622317">
    <property type="component" value="Unassembled WGS sequence"/>
</dbReference>
<gene>
    <name evidence="4" type="ORF">IEN85_22410</name>
</gene>
<sequence length="799" mass="89332">MRNRLAIVLLAATVLICGGETRSLSAGILDGLWNAKWIGAEDRSNHEYGVYHYRKGFELSSVPESFIVHVSGDCRYKLYVNGSLVSEGPAAGDFFHWNFETVDLAPHLKKGANQIASLVWNEGERRPEFQISFRTGFILQGDGEAESVINTNSSWKAIRSQAHRPVWGIGHSGYYVAGPGEELDFRLYPSGWKSPSFDDSQWGSAVELKVGWPTGGKPKGVRLGSEWNLVPRQIPQLELRPQRFHSVRKSEGATVEGEWIQGAGSVSVAPHSRATILVDNATLTNAYPVLEFSKGSHAKIELVYAESLFEEIPQWDSPLKGNRNEVEDKVIAGRRDRLLSSGEVGQRFEPLSWRTFRYVSIEVETGAEALVIDDFHSVFVGYPFELKSSFVTEDASLAEMLEIGWRTARLCAVETYMDCPYYEQLQYIGDTRIQALVSLYNSGDDRLLKNALDLMDQSRIAEGVTMSRHPSHTPQIISTFSLWYIGMLHDYWMYGADEPFVREKLDGVRSVLAFFENFQGEDGRLAKVPYWKFTDWVNDGNGWDSGEPPLGGDGESAILDLTLLWALQLATELEETLGLPVFAQRYDDAAKLLQDSIRRHYYDPERNIVFDTADHSQLSQHANALAILTEVLDGQESRALAPVLQKGEGMAHATIYFKYYLHLALAKAGFGNDYLTWLDKWRENMELGLTTWAEKSEVESSRSDCHAWGSSPNIEFFRIVLGIDSAAPGWQRVRIEPHLGELQEASGSIPHPAGTLSVSYRLEEGALDVEIDLPSGVTGEFVWEGAAYPLAAGVNELRL</sequence>
<dbReference type="Gene3D" id="2.60.420.10">
    <property type="entry name" value="Maltose phosphorylase, domain 3"/>
    <property type="match status" value="1"/>
</dbReference>
<dbReference type="RefSeq" id="WP_191619349.1">
    <property type="nucleotide sequence ID" value="NZ_JACYFG010000057.1"/>
</dbReference>
<dbReference type="InterPro" id="IPR035398">
    <property type="entry name" value="Bac_rhamnosid_C"/>
</dbReference>
<feature type="domain" description="Bacterial alpha-L-rhamnosidase N-terminal" evidence="1">
    <location>
        <begin position="67"/>
        <end position="210"/>
    </location>
</feature>
<dbReference type="PANTHER" id="PTHR34987:SF2">
    <property type="entry name" value="B, PUTATIVE (AFU_ORTHOLOGUE AFUA_7G05040)-RELATED"/>
    <property type="match status" value="1"/>
</dbReference>
<dbReference type="InterPro" id="IPR008979">
    <property type="entry name" value="Galactose-bd-like_sf"/>
</dbReference>
<dbReference type="Pfam" id="PF17389">
    <property type="entry name" value="Bac_rhamnosid6H"/>
    <property type="match status" value="1"/>
</dbReference>
<evidence type="ECO:0000313" key="5">
    <source>
        <dbReference type="Proteomes" id="UP000622317"/>
    </source>
</evidence>
<comment type="caution">
    <text evidence="4">The sequence shown here is derived from an EMBL/GenBank/DDBJ whole genome shotgun (WGS) entry which is preliminary data.</text>
</comment>
<evidence type="ECO:0000259" key="2">
    <source>
        <dbReference type="Pfam" id="PF17389"/>
    </source>
</evidence>
<evidence type="ECO:0000259" key="1">
    <source>
        <dbReference type="Pfam" id="PF08531"/>
    </source>
</evidence>
<dbReference type="GO" id="GO:0005975">
    <property type="term" value="P:carbohydrate metabolic process"/>
    <property type="evidence" value="ECO:0007669"/>
    <property type="project" value="InterPro"/>
</dbReference>
<dbReference type="Gene3D" id="2.60.120.260">
    <property type="entry name" value="Galactose-binding domain-like"/>
    <property type="match status" value="1"/>
</dbReference>
<name>A0A927FD88_9BACT</name>
<reference evidence="4" key="1">
    <citation type="submission" date="2020-09" db="EMBL/GenBank/DDBJ databases">
        <title>Pelagicoccus enzymogenes sp. nov. with an EPS production, isolated from marine sediment.</title>
        <authorList>
            <person name="Feng X."/>
        </authorList>
    </citation>
    <scope>NUCLEOTIDE SEQUENCE</scope>
    <source>
        <strain evidence="4">NFK12</strain>
    </source>
</reference>
<dbReference type="SUPFAM" id="SSF48208">
    <property type="entry name" value="Six-hairpin glycosidases"/>
    <property type="match status" value="1"/>
</dbReference>
<dbReference type="Pfam" id="PF17390">
    <property type="entry name" value="Bac_rhamnosid_C"/>
    <property type="match status" value="1"/>
</dbReference>
<accession>A0A927FD88</accession>
<feature type="domain" description="Alpha-L-rhamnosidase C-terminal" evidence="3">
    <location>
        <begin position="722"/>
        <end position="788"/>
    </location>
</feature>
<protein>
    <submittedName>
        <fullName evidence="4">Alpha-L-rhamnosidase N-terminal domain-containing protein</fullName>
    </submittedName>
</protein>
<evidence type="ECO:0000313" key="4">
    <source>
        <dbReference type="EMBL" id="MBD5782269.1"/>
    </source>
</evidence>
<dbReference type="Pfam" id="PF08531">
    <property type="entry name" value="Bac_rhamnosid_N"/>
    <property type="match status" value="1"/>
</dbReference>
<keyword evidence="5" id="KW-1185">Reference proteome</keyword>
<feature type="domain" description="Alpha-L-rhamnosidase six-hairpin glycosidase" evidence="2">
    <location>
        <begin position="387"/>
        <end position="637"/>
    </location>
</feature>
<dbReference type="PANTHER" id="PTHR34987">
    <property type="entry name" value="C, PUTATIVE (AFU_ORTHOLOGUE AFUA_3G02880)-RELATED"/>
    <property type="match status" value="1"/>
</dbReference>
<dbReference type="InterPro" id="IPR013737">
    <property type="entry name" value="Bac_rhamnosid_N"/>
</dbReference>
<dbReference type="EMBL" id="JACYFG010000057">
    <property type="protein sequence ID" value="MBD5782269.1"/>
    <property type="molecule type" value="Genomic_DNA"/>
</dbReference>
<dbReference type="InterPro" id="IPR008928">
    <property type="entry name" value="6-hairpin_glycosidase_sf"/>
</dbReference>
<organism evidence="4 5">
    <name type="scientific">Pelagicoccus enzymogenes</name>
    <dbReference type="NCBI Taxonomy" id="2773457"/>
    <lineage>
        <taxon>Bacteria</taxon>
        <taxon>Pseudomonadati</taxon>
        <taxon>Verrucomicrobiota</taxon>
        <taxon>Opitutia</taxon>
        <taxon>Puniceicoccales</taxon>
        <taxon>Pelagicoccaceae</taxon>
        <taxon>Pelagicoccus</taxon>
    </lineage>
</organism>
<dbReference type="InterPro" id="IPR035396">
    <property type="entry name" value="Bac_rhamnosid6H"/>
</dbReference>
<proteinExistence type="predicted"/>